<keyword evidence="4 10" id="KW-0812">Transmembrane</keyword>
<dbReference type="SUPFAM" id="SSF52540">
    <property type="entry name" value="P-loop containing nucleoside triphosphate hydrolases"/>
    <property type="match status" value="1"/>
</dbReference>
<evidence type="ECO:0000256" key="8">
    <source>
        <dbReference type="ARBA" id="ARBA00023136"/>
    </source>
</evidence>
<dbReference type="Gene3D" id="1.20.1560.10">
    <property type="entry name" value="ABC transporter type 1, transmembrane domain"/>
    <property type="match status" value="1"/>
</dbReference>
<dbReference type="InterPro" id="IPR011527">
    <property type="entry name" value="ABC1_TM_dom"/>
</dbReference>
<organism evidence="14 15">
    <name type="scientific">Paenibacillus endophyticus</name>
    <dbReference type="NCBI Taxonomy" id="1294268"/>
    <lineage>
        <taxon>Bacteria</taxon>
        <taxon>Bacillati</taxon>
        <taxon>Bacillota</taxon>
        <taxon>Bacilli</taxon>
        <taxon>Bacillales</taxon>
        <taxon>Paenibacillaceae</taxon>
        <taxon>Paenibacillus</taxon>
    </lineage>
</organism>
<reference evidence="14 15" key="1">
    <citation type="submission" date="2020-08" db="EMBL/GenBank/DDBJ databases">
        <title>Genomic Encyclopedia of Type Strains, Phase III (KMG-III): the genomes of soil and plant-associated and newly described type strains.</title>
        <authorList>
            <person name="Whitman W."/>
        </authorList>
    </citation>
    <scope>NUCLEOTIDE SEQUENCE [LARGE SCALE GENOMIC DNA]</scope>
    <source>
        <strain evidence="14 15">CECT 8234</strain>
    </source>
</reference>
<comment type="subcellular location">
    <subcellularLocation>
        <location evidence="1">Cell membrane</location>
        <topology evidence="1">Multi-pass membrane protein</topology>
    </subcellularLocation>
</comment>
<dbReference type="PRINTS" id="PR00103">
    <property type="entry name" value="CAMPKINASE"/>
</dbReference>
<dbReference type="InterPro" id="IPR027417">
    <property type="entry name" value="P-loop_NTPase"/>
</dbReference>
<dbReference type="PROSITE" id="PS50042">
    <property type="entry name" value="CNMP_BINDING_3"/>
    <property type="match status" value="1"/>
</dbReference>
<dbReference type="PANTHER" id="PTHR43394">
    <property type="entry name" value="ATP-DEPENDENT PERMEASE MDL1, MITOCHONDRIAL"/>
    <property type="match status" value="1"/>
</dbReference>
<dbReference type="SUPFAM" id="SSF90123">
    <property type="entry name" value="ABC transporter transmembrane region"/>
    <property type="match status" value="1"/>
</dbReference>
<dbReference type="PROSITE" id="PS00889">
    <property type="entry name" value="CNMP_BINDING_2"/>
    <property type="match status" value="1"/>
</dbReference>
<keyword evidence="8 10" id="KW-0472">Membrane</keyword>
<feature type="domain" description="ABC transporter" evidence="12">
    <location>
        <begin position="337"/>
        <end position="571"/>
    </location>
</feature>
<dbReference type="CDD" id="cd00038">
    <property type="entry name" value="CAP_ED"/>
    <property type="match status" value="1"/>
</dbReference>
<evidence type="ECO:0000259" key="12">
    <source>
        <dbReference type="PROSITE" id="PS50893"/>
    </source>
</evidence>
<keyword evidence="15" id="KW-1185">Reference proteome</keyword>
<dbReference type="InterPro" id="IPR003439">
    <property type="entry name" value="ABC_transporter-like_ATP-bd"/>
</dbReference>
<dbReference type="Pfam" id="PF00027">
    <property type="entry name" value="cNMP_binding"/>
    <property type="match status" value="1"/>
</dbReference>
<sequence>MMLTVLKYMASCMRAYRSLAALFFTLLLLDLAFISLAPLSFQLLIDRAILPKDMNAFAIILTVLAVSGVLCLSAGVVSDRILAKLSAHIQQDLRKRLFEHMQQVNMGFFEKKRSSELLSYFTVDLPSIERAMNAIMTIGMQSITVVSISTIVLFYLQWSMALVIVLGAAIIFAGPYLLGRRAEAINISHKEQLDLLVGDIQENIKAQKVIKGFNLQQAMTNKFAKRLQAMFLIHYRKNVIGSQLERLPMISLLLVNLSIIGFGSYLALRGHITLGALVAFFTMYTSMGNSVFNLTFIIPVFTDASVSIDRMNSLLHAPKEASGSLSLPAGIDSKPDIRFSDVSFRYNEEQEALKRIDLRIAAGTTAAFVGSSGSGKSTLVQLILGFYQPSSGHIEINGIPMQDINLGSYREQIGSVFQENFLFRGTILDNIRISKPSATKEEVIEAAKKAEIHVYIMTLSGGYDTMVQDEGSNFSGGQRQRLAIARAILKNPQILLLDEATSALDPISEASINRTFKELSQNRTVITVTHRLASITHANQIYVFDKGELVGSGPHQELLAEGGYYKELWDKQNGMQVSSNGREADIDEERLAKLPFFQGVDTEILKEIRSLFNTESFAAKQQVIQAGEQGEKFYLIARGRVEVSRKNIDVEGGKQHLAILEDGDHFGEIALLNNVPRTADITALTPCVFLTLQRKGLHYVLSKHPEINDRVRKTLQERK</sequence>
<dbReference type="FunFam" id="3.40.50.300:FF:000221">
    <property type="entry name" value="Multidrug ABC transporter ATP-binding protein"/>
    <property type="match status" value="1"/>
</dbReference>
<dbReference type="GO" id="GO:0005886">
    <property type="term" value="C:plasma membrane"/>
    <property type="evidence" value="ECO:0007669"/>
    <property type="project" value="UniProtKB-SubCell"/>
</dbReference>
<dbReference type="GO" id="GO:0016887">
    <property type="term" value="F:ATP hydrolysis activity"/>
    <property type="evidence" value="ECO:0007669"/>
    <property type="project" value="InterPro"/>
</dbReference>
<dbReference type="Gene3D" id="3.40.50.300">
    <property type="entry name" value="P-loop containing nucleotide triphosphate hydrolases"/>
    <property type="match status" value="1"/>
</dbReference>
<dbReference type="AlphaFoldDB" id="A0A7W5C8Q1"/>
<dbReference type="InterPro" id="IPR014710">
    <property type="entry name" value="RmlC-like_jellyroll"/>
</dbReference>
<evidence type="ECO:0000313" key="14">
    <source>
        <dbReference type="EMBL" id="MBB3153196.1"/>
    </source>
</evidence>
<dbReference type="PROSITE" id="PS50893">
    <property type="entry name" value="ABC_TRANSPORTER_2"/>
    <property type="match status" value="1"/>
</dbReference>
<keyword evidence="9" id="KW-0010">Activator</keyword>
<dbReference type="InterPro" id="IPR003593">
    <property type="entry name" value="AAA+_ATPase"/>
</dbReference>
<dbReference type="PROSITE" id="PS00888">
    <property type="entry name" value="CNMP_BINDING_1"/>
    <property type="match status" value="1"/>
</dbReference>
<feature type="transmembrane region" description="Helical" evidence="10">
    <location>
        <begin position="57"/>
        <end position="77"/>
    </location>
</feature>
<dbReference type="PROSITE" id="PS00211">
    <property type="entry name" value="ABC_TRANSPORTER_1"/>
    <property type="match status" value="1"/>
</dbReference>
<dbReference type="InterPro" id="IPR018488">
    <property type="entry name" value="cNMP-bd_CS"/>
</dbReference>
<dbReference type="Pfam" id="PF00664">
    <property type="entry name" value="ABC_membrane"/>
    <property type="match status" value="1"/>
</dbReference>
<dbReference type="Pfam" id="PF00005">
    <property type="entry name" value="ABC_tran"/>
    <property type="match status" value="1"/>
</dbReference>
<evidence type="ECO:0000313" key="15">
    <source>
        <dbReference type="Proteomes" id="UP000518605"/>
    </source>
</evidence>
<evidence type="ECO:0000259" key="11">
    <source>
        <dbReference type="PROSITE" id="PS50042"/>
    </source>
</evidence>
<accession>A0A7W5C8Q1</accession>
<dbReference type="Proteomes" id="UP000518605">
    <property type="component" value="Unassembled WGS sequence"/>
</dbReference>
<feature type="domain" description="Cyclic nucleotide-binding" evidence="11">
    <location>
        <begin position="596"/>
        <end position="718"/>
    </location>
</feature>
<dbReference type="SMART" id="SM00100">
    <property type="entry name" value="cNMP"/>
    <property type="match status" value="1"/>
</dbReference>
<name>A0A7W5C8Q1_9BACL</name>
<dbReference type="RefSeq" id="WP_246431780.1">
    <property type="nucleotide sequence ID" value="NZ_CBCSLB010000033.1"/>
</dbReference>
<evidence type="ECO:0000256" key="3">
    <source>
        <dbReference type="ARBA" id="ARBA00022475"/>
    </source>
</evidence>
<evidence type="ECO:0000256" key="6">
    <source>
        <dbReference type="ARBA" id="ARBA00022840"/>
    </source>
</evidence>
<evidence type="ECO:0000256" key="5">
    <source>
        <dbReference type="ARBA" id="ARBA00022741"/>
    </source>
</evidence>
<feature type="transmembrane region" description="Helical" evidence="10">
    <location>
        <begin position="247"/>
        <end position="268"/>
    </location>
</feature>
<feature type="transmembrane region" description="Helical" evidence="10">
    <location>
        <begin position="274"/>
        <end position="301"/>
    </location>
</feature>
<dbReference type="Gene3D" id="2.60.120.10">
    <property type="entry name" value="Jelly Rolls"/>
    <property type="match status" value="1"/>
</dbReference>
<evidence type="ECO:0000256" key="9">
    <source>
        <dbReference type="ARBA" id="ARBA00023159"/>
    </source>
</evidence>
<dbReference type="GO" id="GO:0015421">
    <property type="term" value="F:ABC-type oligopeptide transporter activity"/>
    <property type="evidence" value="ECO:0007669"/>
    <property type="project" value="TreeGrafter"/>
</dbReference>
<dbReference type="InterPro" id="IPR018490">
    <property type="entry name" value="cNMP-bd_dom_sf"/>
</dbReference>
<feature type="transmembrane region" description="Helical" evidence="10">
    <location>
        <begin position="161"/>
        <end position="179"/>
    </location>
</feature>
<dbReference type="SUPFAM" id="SSF51206">
    <property type="entry name" value="cAMP-binding domain-like"/>
    <property type="match status" value="1"/>
</dbReference>
<keyword evidence="7 10" id="KW-1133">Transmembrane helix</keyword>
<evidence type="ECO:0000256" key="4">
    <source>
        <dbReference type="ARBA" id="ARBA00022692"/>
    </source>
</evidence>
<evidence type="ECO:0000256" key="2">
    <source>
        <dbReference type="ARBA" id="ARBA00022448"/>
    </source>
</evidence>
<keyword evidence="3" id="KW-1003">Cell membrane</keyword>
<comment type="caution">
    <text evidence="14">The sequence shown here is derived from an EMBL/GenBank/DDBJ whole genome shotgun (WGS) entry which is preliminary data.</text>
</comment>
<dbReference type="SMART" id="SM00382">
    <property type="entry name" value="AAA"/>
    <property type="match status" value="1"/>
</dbReference>
<protein>
    <submittedName>
        <fullName evidence="14">ATP-binding cassette subfamily B protein</fullName>
    </submittedName>
</protein>
<keyword evidence="5" id="KW-0547">Nucleotide-binding</keyword>
<evidence type="ECO:0000256" key="7">
    <source>
        <dbReference type="ARBA" id="ARBA00022989"/>
    </source>
</evidence>
<dbReference type="InterPro" id="IPR000595">
    <property type="entry name" value="cNMP-bd_dom"/>
</dbReference>
<evidence type="ECO:0000259" key="13">
    <source>
        <dbReference type="PROSITE" id="PS50929"/>
    </source>
</evidence>
<dbReference type="PANTHER" id="PTHR43394:SF1">
    <property type="entry name" value="ATP-BINDING CASSETTE SUB-FAMILY B MEMBER 10, MITOCHONDRIAL"/>
    <property type="match status" value="1"/>
</dbReference>
<feature type="domain" description="ABC transmembrane type-1" evidence="13">
    <location>
        <begin position="21"/>
        <end position="303"/>
    </location>
</feature>
<dbReference type="PROSITE" id="PS50929">
    <property type="entry name" value="ABC_TM1F"/>
    <property type="match status" value="1"/>
</dbReference>
<evidence type="ECO:0000256" key="10">
    <source>
        <dbReference type="SAM" id="Phobius"/>
    </source>
</evidence>
<keyword evidence="2" id="KW-0813">Transport</keyword>
<dbReference type="GO" id="GO:0005524">
    <property type="term" value="F:ATP binding"/>
    <property type="evidence" value="ECO:0007669"/>
    <property type="project" value="UniProtKB-KW"/>
</dbReference>
<evidence type="ECO:0000256" key="1">
    <source>
        <dbReference type="ARBA" id="ARBA00004651"/>
    </source>
</evidence>
<proteinExistence type="predicted"/>
<dbReference type="CDD" id="cd07346">
    <property type="entry name" value="ABC_6TM_exporters"/>
    <property type="match status" value="1"/>
</dbReference>
<dbReference type="InterPro" id="IPR039421">
    <property type="entry name" value="Type_1_exporter"/>
</dbReference>
<dbReference type="InterPro" id="IPR036640">
    <property type="entry name" value="ABC1_TM_sf"/>
</dbReference>
<dbReference type="EMBL" id="JACHXW010000009">
    <property type="protein sequence ID" value="MBB3153196.1"/>
    <property type="molecule type" value="Genomic_DNA"/>
</dbReference>
<keyword evidence="6 14" id="KW-0067">ATP-binding</keyword>
<gene>
    <name evidence="14" type="ORF">FHS16_003258</name>
</gene>
<dbReference type="InterPro" id="IPR017871">
    <property type="entry name" value="ABC_transporter-like_CS"/>
</dbReference>
<feature type="transmembrane region" description="Helical" evidence="10">
    <location>
        <begin position="134"/>
        <end position="155"/>
    </location>
</feature>